<dbReference type="SUPFAM" id="SSF53067">
    <property type="entry name" value="Actin-like ATPase domain"/>
    <property type="match status" value="1"/>
</dbReference>
<feature type="binding site" evidence="9">
    <location>
        <position position="87"/>
    </location>
    <ligand>
        <name>a divalent metal cation</name>
        <dbReference type="ChEBI" id="CHEBI:60240"/>
    </ligand>
</feature>
<evidence type="ECO:0000313" key="11">
    <source>
        <dbReference type="EMBL" id="KAL0266144.1"/>
    </source>
</evidence>
<feature type="binding site" evidence="9">
    <location>
        <position position="159"/>
    </location>
    <ligand>
        <name>substrate</name>
    </ligand>
</feature>
<dbReference type="CDD" id="cd24132">
    <property type="entry name" value="ASKHA_NBD_OSGEP_like_euk"/>
    <property type="match status" value="1"/>
</dbReference>
<feature type="binding site" evidence="9">
    <location>
        <begin position="108"/>
        <end position="112"/>
    </location>
    <ligand>
        <name>substrate</name>
    </ligand>
</feature>
<dbReference type="GO" id="GO:0000408">
    <property type="term" value="C:EKC/KEOPS complex"/>
    <property type="evidence" value="ECO:0007669"/>
    <property type="project" value="InterPro"/>
</dbReference>
<dbReference type="EMBL" id="JARGDH010000006">
    <property type="protein sequence ID" value="KAL0266144.1"/>
    <property type="molecule type" value="Genomic_DNA"/>
</dbReference>
<feature type="binding site" evidence="9">
    <location>
        <position position="240"/>
    </location>
    <ligand>
        <name>substrate</name>
    </ligand>
</feature>
<keyword evidence="2 9" id="KW-0963">Cytoplasm</keyword>
<evidence type="ECO:0000256" key="8">
    <source>
        <dbReference type="ARBA" id="ARBA00048117"/>
    </source>
</evidence>
<feature type="binding site" evidence="9">
    <location>
        <position position="268"/>
    </location>
    <ligand>
        <name>a divalent metal cation</name>
        <dbReference type="ChEBI" id="CHEBI:60240"/>
    </ligand>
</feature>
<keyword evidence="9" id="KW-0539">Nucleus</keyword>
<keyword evidence="4 9" id="KW-0819">tRNA processing</keyword>
<dbReference type="GO" id="GO:0061711">
    <property type="term" value="F:tRNA N(6)-L-threonylcarbamoyladenine synthase activity"/>
    <property type="evidence" value="ECO:0007669"/>
    <property type="project" value="UniProtKB-EC"/>
</dbReference>
<keyword evidence="6 9" id="KW-0012">Acyltransferase</keyword>
<dbReference type="GO" id="GO:0005737">
    <property type="term" value="C:cytoplasm"/>
    <property type="evidence" value="ECO:0007669"/>
    <property type="project" value="UniProtKB-SubCell"/>
</dbReference>
<evidence type="ECO:0000256" key="5">
    <source>
        <dbReference type="ARBA" id="ARBA00022723"/>
    </source>
</evidence>
<name>A0AAW2H8L4_9NEOP</name>
<protein>
    <recommendedName>
        <fullName evidence="1">N(6)-L-threonylcarbamoyladenine synthase</fullName>
        <ecNumber evidence="1">2.3.1.234</ecNumber>
    </recommendedName>
    <alternativeName>
        <fullName evidence="7">N6-L-threonylcarbamoyladenine synthase</fullName>
    </alternativeName>
</protein>
<organism evidence="11">
    <name type="scientific">Menopon gallinae</name>
    <name type="common">poultry shaft louse</name>
    <dbReference type="NCBI Taxonomy" id="328185"/>
    <lineage>
        <taxon>Eukaryota</taxon>
        <taxon>Metazoa</taxon>
        <taxon>Ecdysozoa</taxon>
        <taxon>Arthropoda</taxon>
        <taxon>Hexapoda</taxon>
        <taxon>Insecta</taxon>
        <taxon>Pterygota</taxon>
        <taxon>Neoptera</taxon>
        <taxon>Paraneoptera</taxon>
        <taxon>Psocodea</taxon>
        <taxon>Troctomorpha</taxon>
        <taxon>Phthiraptera</taxon>
        <taxon>Amblycera</taxon>
        <taxon>Menoponidae</taxon>
        <taxon>Menopon</taxon>
    </lineage>
</organism>
<evidence type="ECO:0000256" key="7">
    <source>
        <dbReference type="ARBA" id="ARBA00030439"/>
    </source>
</evidence>
<evidence type="ECO:0000256" key="4">
    <source>
        <dbReference type="ARBA" id="ARBA00022694"/>
    </source>
</evidence>
<accession>A0AAW2H8L4</accession>
<feature type="binding site" evidence="9">
    <location>
        <position position="91"/>
    </location>
    <ligand>
        <name>a divalent metal cation</name>
        <dbReference type="ChEBI" id="CHEBI:60240"/>
    </ligand>
</feature>
<dbReference type="FunFam" id="3.30.420.40:FF:000038">
    <property type="entry name" value="Probable tRNA N6-adenosine threonylcarbamoyltransferase"/>
    <property type="match status" value="1"/>
</dbReference>
<feature type="binding site" evidence="9">
    <location>
        <position position="140"/>
    </location>
    <ligand>
        <name>substrate</name>
    </ligand>
</feature>
<dbReference type="Pfam" id="PF00814">
    <property type="entry name" value="TsaD"/>
    <property type="match status" value="2"/>
</dbReference>
<feature type="binding site" evidence="9">
    <location>
        <position position="155"/>
    </location>
    <ligand>
        <name>substrate</name>
    </ligand>
</feature>
<keyword evidence="3 9" id="KW-0808">Transferase</keyword>
<dbReference type="GO" id="GO:0046872">
    <property type="term" value="F:metal ion binding"/>
    <property type="evidence" value="ECO:0007669"/>
    <property type="project" value="UniProtKB-KW"/>
</dbReference>
<dbReference type="AlphaFoldDB" id="A0AAW2H8L4"/>
<dbReference type="GO" id="GO:0002949">
    <property type="term" value="P:tRNA threonylcarbamoyladenosine modification"/>
    <property type="evidence" value="ECO:0007669"/>
    <property type="project" value="UniProtKB-UniRule"/>
</dbReference>
<sequence>MISIGFEGSANKLGIGIMRDSEILANEKETFVTPPGTGFVPSETAEHHRRKILSLLKRSLAKAGISLRDADIFCYTRGPKPLVPVNHCVAHIEMGRFITKADNPTLLYVSGGNTQVIAYKNGVYQIFGETLDIAVGNCLDRVGRHLNLSNDPCTAANLEKCALKGTRYVEIPYVVKGMDVSFSGIVSHCKSVECKTPQDQYDLCFSLQETVFAMLVEVTERAMAYTNSKEALIVGGVGCNKRLQSMMEEMVRQRGGVVHCTDERFCIDNGLMIAYTGMLMHKSGCTFSRKDMQCQQRFRTDHVEVRWREV</sequence>
<comment type="catalytic activity">
    <reaction evidence="8 9">
        <text>L-threonylcarbamoyladenylate + adenosine(37) in tRNA = N(6)-L-threonylcarbamoyladenosine(37) in tRNA + AMP + H(+)</text>
        <dbReference type="Rhea" id="RHEA:37059"/>
        <dbReference type="Rhea" id="RHEA-COMP:10162"/>
        <dbReference type="Rhea" id="RHEA-COMP:10163"/>
        <dbReference type="ChEBI" id="CHEBI:15378"/>
        <dbReference type="ChEBI" id="CHEBI:73682"/>
        <dbReference type="ChEBI" id="CHEBI:74411"/>
        <dbReference type="ChEBI" id="CHEBI:74418"/>
        <dbReference type="ChEBI" id="CHEBI:456215"/>
        <dbReference type="EC" id="2.3.1.234"/>
    </reaction>
</comment>
<evidence type="ECO:0000256" key="6">
    <source>
        <dbReference type="ARBA" id="ARBA00023315"/>
    </source>
</evidence>
<dbReference type="HAMAP" id="MF_01446">
    <property type="entry name" value="Kae1"/>
    <property type="match status" value="1"/>
</dbReference>
<evidence type="ECO:0000259" key="10">
    <source>
        <dbReference type="Pfam" id="PF00814"/>
    </source>
</evidence>
<dbReference type="InterPro" id="IPR000905">
    <property type="entry name" value="Gcp-like_dom"/>
</dbReference>
<comment type="cofactor">
    <cofactor evidence="9">
        <name>a divalent metal cation</name>
        <dbReference type="ChEBI" id="CHEBI:60240"/>
    </cofactor>
    <text evidence="9">Binds 1 divalent metal cation per subunit.</text>
</comment>
<evidence type="ECO:0000256" key="9">
    <source>
        <dbReference type="HAMAP-Rule" id="MF_03180"/>
    </source>
</evidence>
<feature type="binding site" evidence="9">
    <location>
        <position position="108"/>
    </location>
    <ligand>
        <name>a divalent metal cation</name>
        <dbReference type="ChEBI" id="CHEBI:60240"/>
    </ligand>
</feature>
<feature type="domain" description="Gcp-like" evidence="10">
    <location>
        <begin position="80"/>
        <end position="275"/>
    </location>
</feature>
<dbReference type="EC" id="2.3.1.234" evidence="1"/>
<evidence type="ECO:0000256" key="3">
    <source>
        <dbReference type="ARBA" id="ARBA00022679"/>
    </source>
</evidence>
<reference evidence="11" key="1">
    <citation type="journal article" date="2024" name="Gigascience">
        <title>Chromosome-level genome of the poultry shaft louse Menopon gallinae provides insight into the host-switching and adaptive evolution of parasitic lice.</title>
        <authorList>
            <person name="Xu Y."/>
            <person name="Ma L."/>
            <person name="Liu S."/>
            <person name="Liang Y."/>
            <person name="Liu Q."/>
            <person name="He Z."/>
            <person name="Tian L."/>
            <person name="Duan Y."/>
            <person name="Cai W."/>
            <person name="Li H."/>
            <person name="Song F."/>
        </authorList>
    </citation>
    <scope>NUCLEOTIDE SEQUENCE</scope>
    <source>
        <strain evidence="11">Cailab_2023a</strain>
    </source>
</reference>
<comment type="caution">
    <text evidence="11">The sequence shown here is derived from an EMBL/GenBank/DDBJ whole genome shotgun (WGS) entry which is preliminary data.</text>
</comment>
<comment type="subcellular location">
    <subcellularLocation>
        <location evidence="9">Cytoplasm</location>
    </subcellularLocation>
    <subcellularLocation>
        <location evidence="9">Nucleus</location>
    </subcellularLocation>
</comment>
<feature type="domain" description="Gcp-like" evidence="10">
    <location>
        <begin position="26"/>
        <end position="79"/>
    </location>
</feature>
<evidence type="ECO:0000256" key="2">
    <source>
        <dbReference type="ARBA" id="ARBA00022490"/>
    </source>
</evidence>
<dbReference type="PANTHER" id="PTHR11735:SF14">
    <property type="entry name" value="TRNA N6-ADENOSINE THREONYLCARBAMOYLTRANSFERASE"/>
    <property type="match status" value="1"/>
</dbReference>
<dbReference type="InterPro" id="IPR034680">
    <property type="entry name" value="Kae1_archaea_euk"/>
</dbReference>
<evidence type="ECO:0000256" key="1">
    <source>
        <dbReference type="ARBA" id="ARBA00012156"/>
    </source>
</evidence>
<dbReference type="InterPro" id="IPR043129">
    <property type="entry name" value="ATPase_NBD"/>
</dbReference>
<dbReference type="Gene3D" id="3.30.420.40">
    <property type="match status" value="2"/>
</dbReference>
<dbReference type="PANTHER" id="PTHR11735">
    <property type="entry name" value="TRNA N6-ADENOSINE THREONYLCARBAMOYLTRANSFERASE"/>
    <property type="match status" value="1"/>
</dbReference>
<dbReference type="GO" id="GO:0005634">
    <property type="term" value="C:nucleus"/>
    <property type="evidence" value="ECO:0007669"/>
    <property type="project" value="UniProtKB-SubCell"/>
</dbReference>
<proteinExistence type="inferred from homology"/>
<gene>
    <name evidence="11" type="ORF">PYX00_011860</name>
</gene>
<keyword evidence="5 9" id="KW-0479">Metal-binding</keyword>
<comment type="similarity">
    <text evidence="9">Belongs to the KAE1 / TsaD family.</text>
</comment>